<dbReference type="RefSeq" id="WP_134383250.1">
    <property type="nucleotide sequence ID" value="NZ_BMWW01000014.1"/>
</dbReference>
<dbReference type="Proteomes" id="UP000619512">
    <property type="component" value="Unassembled WGS sequence"/>
</dbReference>
<reference evidence="2" key="1">
    <citation type="journal article" date="2014" name="Int. J. Syst. Evol. Microbiol.">
        <title>Complete genome sequence of Corynebacterium casei LMG S-19264T (=DSM 44701T), isolated from a smear-ripened cheese.</title>
        <authorList>
            <consortium name="US DOE Joint Genome Institute (JGI-PGF)"/>
            <person name="Walter F."/>
            <person name="Albersmeier A."/>
            <person name="Kalinowski J."/>
            <person name="Ruckert C."/>
        </authorList>
    </citation>
    <scope>NUCLEOTIDE SEQUENCE</scope>
    <source>
        <strain evidence="2">KCTC 12344</strain>
    </source>
</reference>
<evidence type="ECO:0000313" key="3">
    <source>
        <dbReference type="EMBL" id="QBQ35078.1"/>
    </source>
</evidence>
<dbReference type="Proteomes" id="UP000294359">
    <property type="component" value="Chromosome"/>
</dbReference>
<proteinExistence type="predicted"/>
<dbReference type="InterPro" id="IPR018712">
    <property type="entry name" value="Tle1-like_cat"/>
</dbReference>
<dbReference type="EMBL" id="BMWW01000014">
    <property type="protein sequence ID" value="GGZ10055.1"/>
    <property type="molecule type" value="Genomic_DNA"/>
</dbReference>
<dbReference type="Pfam" id="PF09994">
    <property type="entry name" value="T6SS_Tle1-like_cat"/>
    <property type="match status" value="1"/>
</dbReference>
<evidence type="ECO:0000313" key="4">
    <source>
        <dbReference type="Proteomes" id="UP000294359"/>
    </source>
</evidence>
<dbReference type="AlphaFoldDB" id="A0A4V1ATB4"/>
<reference evidence="3 4" key="2">
    <citation type="submission" date="2019-03" db="EMBL/GenBank/DDBJ databases">
        <title>Draft Genome Sequences of Six Type Strains of the Genus Massilia.</title>
        <authorList>
            <person name="Miess H."/>
            <person name="Frediansyhah A."/>
            <person name="Gross H."/>
        </authorList>
    </citation>
    <scope>NUCLEOTIDE SEQUENCE [LARGE SCALE GENOMIC DNA]</scope>
    <source>
        <strain evidence="3 4">DSM 17505</strain>
    </source>
</reference>
<dbReference type="PANTHER" id="PTHR33840">
    <property type="match status" value="1"/>
</dbReference>
<feature type="domain" description="T6SS Phospholipase effector Tle1-like catalytic" evidence="1">
    <location>
        <begin position="3"/>
        <end position="284"/>
    </location>
</feature>
<sequence length="466" mass="50595">MIKNIVLFMDGTWNGAGDDYPTNVRKLYERVLGQESPKQHVHYIRGIGTSAAGPAQLPGWHRAANLPAESNSWLGRTKRRYLGGAFGLGMSAKIREAYAFLVQHYRPGDQVFLFGFSRGAFAARSLAGFVEEVGLLLREDIAMVPQAYALYESKRKADRDKLPALMQRLTGIRRPGPEGEYVLKVHMIGVWDTVGALGVHERQKTMPIFNTGYHNTRLPENIAHARHALALHELRAQFAPLLWDHCRPAQSLLQVWFAGAHADVGGGYEDTTLSDIALEWMASEAAHLGLRVWSDPRGVSAAIGAQAVHNPLTGCFVLAKPAIRGAIARLAELPDGALPRDLASHAVHQSALDRLSIVLHYQRGKEIAEAWRRIDDDTARMAINLLCQGRPPVQPGEVTLQAPALTPRPVPAVLRTGTSAAALAALDDTQASWLKVFPTTPAALVLPLLLNATLRGGSAAAKPSAG</sequence>
<evidence type="ECO:0000259" key="1">
    <source>
        <dbReference type="Pfam" id="PF09994"/>
    </source>
</evidence>
<protein>
    <submittedName>
        <fullName evidence="3">DUF2235 domain-containing protein</fullName>
    </submittedName>
</protein>
<dbReference type="OrthoDB" id="4378831at2"/>
<dbReference type="SUPFAM" id="SSF53474">
    <property type="entry name" value="alpha/beta-Hydrolases"/>
    <property type="match status" value="1"/>
</dbReference>
<keyword evidence="4" id="KW-1185">Reference proteome</keyword>
<accession>A0A4V1ATB4</accession>
<evidence type="ECO:0000313" key="5">
    <source>
        <dbReference type="Proteomes" id="UP000619512"/>
    </source>
</evidence>
<dbReference type="InterPro" id="IPR029058">
    <property type="entry name" value="AB_hydrolase_fold"/>
</dbReference>
<dbReference type="EMBL" id="CP038026">
    <property type="protein sequence ID" value="QBQ35078.1"/>
    <property type="molecule type" value="Genomic_DNA"/>
</dbReference>
<organism evidence="2 5">
    <name type="scientific">Pseudoduganella plicata</name>
    <dbReference type="NCBI Taxonomy" id="321984"/>
    <lineage>
        <taxon>Bacteria</taxon>
        <taxon>Pseudomonadati</taxon>
        <taxon>Pseudomonadota</taxon>
        <taxon>Betaproteobacteria</taxon>
        <taxon>Burkholderiales</taxon>
        <taxon>Oxalobacteraceae</taxon>
        <taxon>Telluria group</taxon>
        <taxon>Pseudoduganella</taxon>
    </lineage>
</organism>
<reference evidence="2" key="3">
    <citation type="submission" date="2022-12" db="EMBL/GenBank/DDBJ databases">
        <authorList>
            <person name="Sun Q."/>
            <person name="Kim S."/>
        </authorList>
    </citation>
    <scope>NUCLEOTIDE SEQUENCE</scope>
    <source>
        <strain evidence="2">KCTC 12344</strain>
    </source>
</reference>
<evidence type="ECO:0000313" key="2">
    <source>
        <dbReference type="EMBL" id="GGZ10055.1"/>
    </source>
</evidence>
<gene>
    <name evidence="3" type="ORF">E1742_01990</name>
    <name evidence="2" type="ORF">GCM10007388_49440</name>
</gene>
<dbReference type="PANTHER" id="PTHR33840:SF1">
    <property type="entry name" value="TLE1 PHOSPHOLIPASE DOMAIN-CONTAINING PROTEIN"/>
    <property type="match status" value="1"/>
</dbReference>
<name>A0A4V1ATB4_9BURK</name>